<dbReference type="Pfam" id="PF17921">
    <property type="entry name" value="Integrase_H2C2"/>
    <property type="match status" value="1"/>
</dbReference>
<name>A0AAD7PXT3_QUISA</name>
<dbReference type="Gene3D" id="3.30.420.10">
    <property type="entry name" value="Ribonuclease H-like superfamily/Ribonuclease H"/>
    <property type="match status" value="1"/>
</dbReference>
<evidence type="ECO:0000313" key="3">
    <source>
        <dbReference type="Proteomes" id="UP001163823"/>
    </source>
</evidence>
<dbReference type="GO" id="GO:0003676">
    <property type="term" value="F:nucleic acid binding"/>
    <property type="evidence" value="ECO:0007669"/>
    <property type="project" value="InterPro"/>
</dbReference>
<accession>A0AAD7PXT3</accession>
<evidence type="ECO:0000259" key="1">
    <source>
        <dbReference type="Pfam" id="PF17921"/>
    </source>
</evidence>
<dbReference type="InterPro" id="IPR036397">
    <property type="entry name" value="RNaseH_sf"/>
</dbReference>
<feature type="domain" description="Integrase zinc-binding" evidence="1">
    <location>
        <begin position="3"/>
        <end position="29"/>
    </location>
</feature>
<dbReference type="Proteomes" id="UP001163823">
    <property type="component" value="Chromosome 4"/>
</dbReference>
<dbReference type="Gene3D" id="1.10.340.70">
    <property type="match status" value="1"/>
</dbReference>
<dbReference type="InterPro" id="IPR012337">
    <property type="entry name" value="RNaseH-like_sf"/>
</dbReference>
<dbReference type="SUPFAM" id="SSF53098">
    <property type="entry name" value="Ribonuclease H-like"/>
    <property type="match status" value="1"/>
</dbReference>
<dbReference type="AlphaFoldDB" id="A0AAD7PXT3"/>
<gene>
    <name evidence="2" type="ORF">O6P43_009204</name>
</gene>
<proteinExistence type="predicted"/>
<dbReference type="PANTHER" id="PTHR45835:SF99">
    <property type="entry name" value="CHROMO DOMAIN-CONTAINING PROTEIN-RELATED"/>
    <property type="match status" value="1"/>
</dbReference>
<organism evidence="2 3">
    <name type="scientific">Quillaja saponaria</name>
    <name type="common">Soap bark tree</name>
    <dbReference type="NCBI Taxonomy" id="32244"/>
    <lineage>
        <taxon>Eukaryota</taxon>
        <taxon>Viridiplantae</taxon>
        <taxon>Streptophyta</taxon>
        <taxon>Embryophyta</taxon>
        <taxon>Tracheophyta</taxon>
        <taxon>Spermatophyta</taxon>
        <taxon>Magnoliopsida</taxon>
        <taxon>eudicotyledons</taxon>
        <taxon>Gunneridae</taxon>
        <taxon>Pentapetalae</taxon>
        <taxon>rosids</taxon>
        <taxon>fabids</taxon>
        <taxon>Fabales</taxon>
        <taxon>Quillajaceae</taxon>
        <taxon>Quillaja</taxon>
    </lineage>
</organism>
<dbReference type="KEGG" id="qsa:O6P43_009204"/>
<dbReference type="PANTHER" id="PTHR45835">
    <property type="entry name" value="YALI0A06105P"/>
    <property type="match status" value="1"/>
</dbReference>
<dbReference type="InterPro" id="IPR041588">
    <property type="entry name" value="Integrase_H2C2"/>
</dbReference>
<protein>
    <submittedName>
        <fullName evidence="2">Ty3/gypsy retrotransposon protein</fullName>
    </submittedName>
</protein>
<evidence type="ECO:0000313" key="2">
    <source>
        <dbReference type="EMBL" id="KAJ7971127.1"/>
    </source>
</evidence>
<sequence>MATNLFWKGMRKDIRAYVRACAICQQSKYETAAQASLLQPLPIPERVWTDSTIDFIEGLPKSEGKKVILVVVDRLSKYAHLLALAHPFTAISVAQAFMDTVFKITWATIIYCI</sequence>
<keyword evidence="3" id="KW-1185">Reference proteome</keyword>
<reference evidence="2" key="1">
    <citation type="journal article" date="2023" name="Science">
        <title>Elucidation of the pathway for biosynthesis of saponin adjuvants from the soapbark tree.</title>
        <authorList>
            <person name="Reed J."/>
            <person name="Orme A."/>
            <person name="El-Demerdash A."/>
            <person name="Owen C."/>
            <person name="Martin L.B.B."/>
            <person name="Misra R.C."/>
            <person name="Kikuchi S."/>
            <person name="Rejzek M."/>
            <person name="Martin A.C."/>
            <person name="Harkess A."/>
            <person name="Leebens-Mack J."/>
            <person name="Louveau T."/>
            <person name="Stephenson M.J."/>
            <person name="Osbourn A."/>
        </authorList>
    </citation>
    <scope>NUCLEOTIDE SEQUENCE</scope>
    <source>
        <strain evidence="2">S10</strain>
    </source>
</reference>
<comment type="caution">
    <text evidence="2">The sequence shown here is derived from an EMBL/GenBank/DDBJ whole genome shotgun (WGS) entry which is preliminary data.</text>
</comment>
<dbReference type="EMBL" id="JARAOO010000004">
    <property type="protein sequence ID" value="KAJ7971127.1"/>
    <property type="molecule type" value="Genomic_DNA"/>
</dbReference>